<evidence type="ECO:0000256" key="2">
    <source>
        <dbReference type="SAM" id="Phobius"/>
    </source>
</evidence>
<protein>
    <recommendedName>
        <fullName evidence="7">Septum formation-related domain-containing protein</fullName>
    </recommendedName>
</protein>
<dbReference type="EMBL" id="QLYX01000015">
    <property type="protein sequence ID" value="RAY12081.1"/>
    <property type="molecule type" value="Genomic_DNA"/>
</dbReference>
<feature type="compositionally biased region" description="Pro residues" evidence="1">
    <location>
        <begin position="1"/>
        <end position="43"/>
    </location>
</feature>
<name>A0A365GZ39_9ACTN</name>
<keyword evidence="2" id="KW-1133">Transmembrane helix</keyword>
<feature type="region of interest" description="Disordered" evidence="1">
    <location>
        <begin position="1"/>
        <end position="85"/>
    </location>
</feature>
<feature type="domain" description="Septum formation-related" evidence="4">
    <location>
        <begin position="155"/>
        <end position="263"/>
    </location>
</feature>
<feature type="domain" description="DUF4190" evidence="3">
    <location>
        <begin position="93"/>
        <end position="146"/>
    </location>
</feature>
<keyword evidence="6" id="KW-1185">Reference proteome</keyword>
<comment type="caution">
    <text evidence="5">The sequence shown here is derived from an EMBL/GenBank/DDBJ whole genome shotgun (WGS) entry which is preliminary data.</text>
</comment>
<accession>A0A365GZ39</accession>
<evidence type="ECO:0000256" key="1">
    <source>
        <dbReference type="SAM" id="MobiDB-lite"/>
    </source>
</evidence>
<dbReference type="InterPro" id="IPR025241">
    <property type="entry name" value="DUF4190"/>
</dbReference>
<evidence type="ECO:0008006" key="7">
    <source>
        <dbReference type="Google" id="ProtNLM"/>
    </source>
</evidence>
<sequence length="396" mass="41881">MTQPPDPPDPGWAPPDGAAPPPPPEPPVPDPSPPGGESPPPGDAPTGIPPAGDAPADGTPTDTPSTGTPAPADGTGPYGPPLPSPQPRLNATAVVALTCGLIALVPVAVVLGIMALVQIRRRGERGRGLAIGGLVASAVWTVVGLVVAVVLIVTVNNFTGSLGRPLGQALPNPGECYLQEGDRAIDLKNTACDAPHHGQMIVTYRLPEGPWPGDDEVLRTVVAGCTQRVRALLGTRTPVENGVIQWFPPTSLGWRAGDREARCAIVGREGTELTAPIAMRDVGVREWAELTTGQCINFPQQMEQSFTVRVVGCTTPHAAQVTLAFPLSRGGGWAREQTEARCEKRWRELFGRRPPAEVQPTFRWWWDEDDPTEQKAVCLAIAMGGPDTLTRSLLPR</sequence>
<dbReference type="RefSeq" id="WP_111870948.1">
    <property type="nucleotide sequence ID" value="NZ_QLYX01000015.1"/>
</dbReference>
<feature type="transmembrane region" description="Helical" evidence="2">
    <location>
        <begin position="129"/>
        <end position="155"/>
    </location>
</feature>
<dbReference type="AlphaFoldDB" id="A0A365GZ39"/>
<keyword evidence="2" id="KW-0472">Membrane</keyword>
<evidence type="ECO:0000259" key="3">
    <source>
        <dbReference type="Pfam" id="PF13828"/>
    </source>
</evidence>
<dbReference type="Pfam" id="PF13828">
    <property type="entry name" value="DUF4190"/>
    <property type="match status" value="1"/>
</dbReference>
<evidence type="ECO:0000259" key="4">
    <source>
        <dbReference type="Pfam" id="PF13845"/>
    </source>
</evidence>
<evidence type="ECO:0000313" key="6">
    <source>
        <dbReference type="Proteomes" id="UP000251891"/>
    </source>
</evidence>
<proteinExistence type="predicted"/>
<reference evidence="5 6" key="1">
    <citation type="submission" date="2018-06" db="EMBL/GenBank/DDBJ databases">
        <title>Actinomadura craniellae sp. nov. isolated from marine sponge Craniella sp.</title>
        <authorList>
            <person name="Li L."/>
            <person name="Xu Q.H."/>
            <person name="Lin H.W."/>
            <person name="Lu Y.H."/>
        </authorList>
    </citation>
    <scope>NUCLEOTIDE SEQUENCE [LARGE SCALE GENOMIC DNA]</scope>
    <source>
        <strain evidence="5 6">LHW63021</strain>
    </source>
</reference>
<feature type="transmembrane region" description="Helical" evidence="2">
    <location>
        <begin position="91"/>
        <end position="117"/>
    </location>
</feature>
<evidence type="ECO:0000313" key="5">
    <source>
        <dbReference type="EMBL" id="RAY12081.1"/>
    </source>
</evidence>
<keyword evidence="2" id="KW-0812">Transmembrane</keyword>
<organism evidence="5 6">
    <name type="scientific">Actinomadura craniellae</name>
    <dbReference type="NCBI Taxonomy" id="2231787"/>
    <lineage>
        <taxon>Bacteria</taxon>
        <taxon>Bacillati</taxon>
        <taxon>Actinomycetota</taxon>
        <taxon>Actinomycetes</taxon>
        <taxon>Streptosporangiales</taxon>
        <taxon>Thermomonosporaceae</taxon>
        <taxon>Actinomadura</taxon>
    </lineage>
</organism>
<feature type="compositionally biased region" description="Low complexity" evidence="1">
    <location>
        <begin position="44"/>
        <end position="75"/>
    </location>
</feature>
<dbReference type="OrthoDB" id="3480120at2"/>
<dbReference type="InterPro" id="IPR026004">
    <property type="entry name" value="Septum_form"/>
</dbReference>
<dbReference type="Pfam" id="PF13845">
    <property type="entry name" value="Septum_form"/>
    <property type="match status" value="1"/>
</dbReference>
<dbReference type="Proteomes" id="UP000251891">
    <property type="component" value="Unassembled WGS sequence"/>
</dbReference>
<gene>
    <name evidence="5" type="ORF">DPM19_27475</name>
</gene>